<dbReference type="InterPro" id="IPR010064">
    <property type="entry name" value="HK97-gp10_tail"/>
</dbReference>
<protein>
    <recommendedName>
        <fullName evidence="3">Phage protein, HK97 gp10 family</fullName>
    </recommendedName>
</protein>
<evidence type="ECO:0000313" key="1">
    <source>
        <dbReference type="EMBL" id="ODA66838.1"/>
    </source>
</evidence>
<accession>A0A1E2RXL2</accession>
<name>A0A1E2RXL2_9HYPH</name>
<evidence type="ECO:0000313" key="2">
    <source>
        <dbReference type="Proteomes" id="UP000095087"/>
    </source>
</evidence>
<proteinExistence type="predicted"/>
<dbReference type="Pfam" id="PF04883">
    <property type="entry name" value="HK97-gp10_like"/>
    <property type="match status" value="1"/>
</dbReference>
<keyword evidence="2" id="KW-1185">Reference proteome</keyword>
<dbReference type="STRING" id="1177755.A7A08_02135"/>
<reference evidence="1 2" key="1">
    <citation type="submission" date="2016-07" db="EMBL/GenBank/DDBJ databases">
        <title>Draft genome sequence of Methyloligella halotolerans C2T (VKM B-2706T=CCUG 61687T=DSM 25045T), a halotolerant polyhydroxybutyrate accumulating methylotroph.</title>
        <authorList>
            <person name="Vasilenko O.V."/>
            <person name="Doronina N.V."/>
            <person name="Poroshina M.N."/>
            <person name="Tarlachkov S.V."/>
            <person name="Trotsenko Y.A."/>
        </authorList>
    </citation>
    <scope>NUCLEOTIDE SEQUENCE [LARGE SCALE GENOMIC DNA]</scope>
    <source>
        <strain evidence="1 2">VKM B-2706</strain>
    </source>
</reference>
<gene>
    <name evidence="1" type="ORF">A7A08_02135</name>
</gene>
<dbReference type="NCBIfam" id="TIGR01725">
    <property type="entry name" value="phge_HK97_gp10"/>
    <property type="match status" value="1"/>
</dbReference>
<organism evidence="1 2">
    <name type="scientific">Methyloligella halotolerans</name>
    <dbReference type="NCBI Taxonomy" id="1177755"/>
    <lineage>
        <taxon>Bacteria</taxon>
        <taxon>Pseudomonadati</taxon>
        <taxon>Pseudomonadota</taxon>
        <taxon>Alphaproteobacteria</taxon>
        <taxon>Hyphomicrobiales</taxon>
        <taxon>Hyphomicrobiaceae</taxon>
        <taxon>Methyloligella</taxon>
    </lineage>
</organism>
<dbReference type="RefSeq" id="WP_069095384.1">
    <property type="nucleotide sequence ID" value="NZ_MASI01000005.1"/>
</dbReference>
<dbReference type="AlphaFoldDB" id="A0A1E2RXL2"/>
<dbReference type="Proteomes" id="UP000095087">
    <property type="component" value="Unassembled WGS sequence"/>
</dbReference>
<evidence type="ECO:0008006" key="3">
    <source>
        <dbReference type="Google" id="ProtNLM"/>
    </source>
</evidence>
<comment type="caution">
    <text evidence="1">The sequence shown here is derived from an EMBL/GenBank/DDBJ whole genome shotgun (WGS) entry which is preliminary data.</text>
</comment>
<sequence>MRSIGRLSGLEALKRRLDIGAAPQDLREELRDQASVIADEARQALEQEHPGGTGALARSIRVVETAEQDAPRFTIGTASPVGRYLEFGTRRMGAQPWLTPALRRHLPDVRGCAERIIARFLKSDSSEVR</sequence>
<dbReference type="EMBL" id="MASI01000005">
    <property type="protein sequence ID" value="ODA66838.1"/>
    <property type="molecule type" value="Genomic_DNA"/>
</dbReference>